<dbReference type="EMBL" id="JBFNXQ010000151">
    <property type="protein sequence ID" value="MEX5721663.1"/>
    <property type="molecule type" value="Genomic_DNA"/>
</dbReference>
<dbReference type="Proteomes" id="UP001560045">
    <property type="component" value="Unassembled WGS sequence"/>
</dbReference>
<evidence type="ECO:0000313" key="2">
    <source>
        <dbReference type="EMBL" id="MEX5721663.1"/>
    </source>
</evidence>
<evidence type="ECO:0000256" key="1">
    <source>
        <dbReference type="SAM" id="Phobius"/>
    </source>
</evidence>
<reference evidence="2 3" key="1">
    <citation type="submission" date="2024-06" db="EMBL/GenBank/DDBJ databases">
        <title>Draft genome sequence of Geodermatophilus badlandi, a novel member of the Geodermatophilaceae isolated from badland sedimentary rocks in the Red desert, Wyoming, USA.</title>
        <authorList>
            <person name="Ben Tekaya S."/>
            <person name="Nouioui I."/>
            <person name="Flores G.M."/>
            <person name="Shaal M.N."/>
            <person name="Bredoire F."/>
            <person name="Basile F."/>
            <person name="Van Diepen L."/>
            <person name="Ward N.L."/>
        </authorList>
    </citation>
    <scope>NUCLEOTIDE SEQUENCE [LARGE SCALE GENOMIC DNA]</scope>
    <source>
        <strain evidence="2 3">WL48A</strain>
    </source>
</reference>
<evidence type="ECO:0000313" key="3">
    <source>
        <dbReference type="Proteomes" id="UP001560045"/>
    </source>
</evidence>
<dbReference type="Pfam" id="PF10901">
    <property type="entry name" value="DUF2690"/>
    <property type="match status" value="1"/>
</dbReference>
<dbReference type="InterPro" id="IPR021224">
    <property type="entry name" value="DUF2690"/>
</dbReference>
<organism evidence="2 3">
    <name type="scientific">Geodermatophilus maliterrae</name>
    <dbReference type="NCBI Taxonomy" id="3162531"/>
    <lineage>
        <taxon>Bacteria</taxon>
        <taxon>Bacillati</taxon>
        <taxon>Actinomycetota</taxon>
        <taxon>Actinomycetes</taxon>
        <taxon>Geodermatophilales</taxon>
        <taxon>Geodermatophilaceae</taxon>
        <taxon>Geodermatophilus</taxon>
    </lineage>
</organism>
<protein>
    <submittedName>
        <fullName evidence="2">DUF2690 domain-containing protein</fullName>
    </submittedName>
</protein>
<feature type="transmembrane region" description="Helical" evidence="1">
    <location>
        <begin position="39"/>
        <end position="61"/>
    </location>
</feature>
<keyword evidence="1" id="KW-0812">Transmembrane</keyword>
<accession>A0ABV3XM39</accession>
<dbReference type="RefSeq" id="WP_369210459.1">
    <property type="nucleotide sequence ID" value="NZ_JBFNXQ010000151.1"/>
</dbReference>
<keyword evidence="1" id="KW-0472">Membrane</keyword>
<keyword evidence="3" id="KW-1185">Reference proteome</keyword>
<comment type="caution">
    <text evidence="2">The sequence shown here is derived from an EMBL/GenBank/DDBJ whole genome shotgun (WGS) entry which is preliminary data.</text>
</comment>
<name>A0ABV3XM39_9ACTN</name>
<gene>
    <name evidence="2" type="ORF">ABQ292_25255</name>
</gene>
<sequence length="198" mass="20752">MSAALLVMTSIWGWQARKDLVDRSTPGSVPNRSQRTTWVAVQAVLVLAVVVGASVIFVAGLQPAPSLASAYDTQDPELTMCAGSAQPISGDDPPAVRDDNGHQVGHLELRSSAICGTIWVKIIFEPGENARLIGGQVRIVTNRPADGASAPYLLPIKTDSGFGYGNMLSNAAACVKAEVAVRRPGADEFGPTATTQCH</sequence>
<keyword evidence="1" id="KW-1133">Transmembrane helix</keyword>
<proteinExistence type="predicted"/>